<dbReference type="RefSeq" id="WP_271347969.1">
    <property type="nucleotide sequence ID" value="NZ_JAQJZJ010000005.1"/>
</dbReference>
<proteinExistence type="predicted"/>
<dbReference type="Gene3D" id="3.90.1600.10">
    <property type="entry name" value="Palm domain of DNA polymerase"/>
    <property type="match status" value="1"/>
</dbReference>
<organism evidence="1 2">
    <name type="scientific">Pseudomonas aestuarii</name>
    <dbReference type="NCBI Taxonomy" id="3018340"/>
    <lineage>
        <taxon>Bacteria</taxon>
        <taxon>Pseudomonadati</taxon>
        <taxon>Pseudomonadota</taxon>
        <taxon>Gammaproteobacteria</taxon>
        <taxon>Pseudomonadales</taxon>
        <taxon>Pseudomonadaceae</taxon>
        <taxon>Pseudomonas</taxon>
    </lineage>
</organism>
<evidence type="ECO:0000313" key="1">
    <source>
        <dbReference type="EMBL" id="MDA7087077.1"/>
    </source>
</evidence>
<dbReference type="Proteomes" id="UP001212042">
    <property type="component" value="Unassembled WGS sequence"/>
</dbReference>
<evidence type="ECO:0008006" key="3">
    <source>
        <dbReference type="Google" id="ProtNLM"/>
    </source>
</evidence>
<name>A0ABT4XFY1_9PSED</name>
<dbReference type="InterPro" id="IPR043502">
    <property type="entry name" value="DNA/RNA_pol_sf"/>
</dbReference>
<dbReference type="EMBL" id="JAQJZJ010000005">
    <property type="protein sequence ID" value="MDA7087077.1"/>
    <property type="molecule type" value="Genomic_DNA"/>
</dbReference>
<dbReference type="SUPFAM" id="SSF56672">
    <property type="entry name" value="DNA/RNA polymerases"/>
    <property type="match status" value="1"/>
</dbReference>
<evidence type="ECO:0000313" key="2">
    <source>
        <dbReference type="Proteomes" id="UP001212042"/>
    </source>
</evidence>
<dbReference type="InterPro" id="IPR023211">
    <property type="entry name" value="DNA_pol_palm_dom_sf"/>
</dbReference>
<sequence length="610" mass="71159">MSHNYIICGKLDNRSDFGIFSKHATAKVRVRGERLGNVRQTATLPISAGESSVWFDGRPWDSKAFLAMAASKGIQRLCVLTSREYLYIVELASMYGMRVDIFEKNFPIFSNIKFSPSLRVNHEVLTKYLRKLGQLGIRSASLSKHLSQRHLLAILKKIRFKNSYDRNLLFAYKDGYQEVFKFKEERSDRVIVALDFNSMYLDCMKGEFCNPASIEYKNFQGQSAKQSNLANGFYRVRLRGAKQSFLLEHHPFRYKRLGRSYLFELNCGDTIETLLHKDEIDYYTAFFESIEILEGLFSEDTIEHPLLRTGLSLYSQRMYHRRRGDRVKENLCKASIQHMHSATNQNRFSKKTFDSMDKVRHFLSTEFAMNLDIISVDEIVDFLMRHKYFGLTLTPQGYQLSYLNAGASDTIFSLSAQVVATARLKMIKTIEQFMRYKTVELCYANVDSIHLSMKRDEVDGFLQQNHDLISDELGALKVEAIADQGYWFDVGRYWLKKNDEVVLFKNKGFNHKAATEPFVCRRKINNFIEAPTFAHLRTHIMKIENSFTYRKRLENLTSKESRFVRFQYEEIKDLNSANLAEAREQMRSMKDKVKLFQFISNKAQALSEER</sequence>
<protein>
    <recommendedName>
        <fullName evidence="3">DNA-directed DNA polymerase</fullName>
    </recommendedName>
</protein>
<accession>A0ABT4XFY1</accession>
<reference evidence="1 2" key="1">
    <citation type="submission" date="2023-01" db="EMBL/GenBank/DDBJ databases">
        <title>Pseudomonas SA3-5T sp. nov., isolated from tidal flat sediment.</title>
        <authorList>
            <person name="Kim H.S."/>
            <person name="Kim J.-S."/>
            <person name="Suh M.K."/>
            <person name="Eom M.K."/>
            <person name="Lee J.-S."/>
        </authorList>
    </citation>
    <scope>NUCLEOTIDE SEQUENCE [LARGE SCALE GENOMIC DNA]</scope>
    <source>
        <strain evidence="1 2">SA3-5</strain>
    </source>
</reference>
<comment type="caution">
    <text evidence="1">The sequence shown here is derived from an EMBL/GenBank/DDBJ whole genome shotgun (WGS) entry which is preliminary data.</text>
</comment>
<gene>
    <name evidence="1" type="ORF">PH586_11840</name>
</gene>
<keyword evidence="2" id="KW-1185">Reference proteome</keyword>